<evidence type="ECO:0000256" key="5">
    <source>
        <dbReference type="ARBA" id="ARBA00023136"/>
    </source>
</evidence>
<dbReference type="InterPro" id="IPR050545">
    <property type="entry name" value="Mycobact_MmpL"/>
</dbReference>
<protein>
    <submittedName>
        <fullName evidence="8">MMPL family transporter</fullName>
    </submittedName>
</protein>
<feature type="domain" description="SSD" evidence="7">
    <location>
        <begin position="711"/>
        <end position="838"/>
    </location>
</feature>
<feature type="transmembrane region" description="Helical" evidence="6">
    <location>
        <begin position="713"/>
        <end position="733"/>
    </location>
</feature>
<evidence type="ECO:0000259" key="7">
    <source>
        <dbReference type="PROSITE" id="PS50156"/>
    </source>
</evidence>
<organism evidence="8 9">
    <name type="scientific">Marinobacter xestospongiae</name>
    <dbReference type="NCBI Taxonomy" id="994319"/>
    <lineage>
        <taxon>Bacteria</taxon>
        <taxon>Pseudomonadati</taxon>
        <taxon>Pseudomonadota</taxon>
        <taxon>Gammaproteobacteria</taxon>
        <taxon>Pseudomonadales</taxon>
        <taxon>Marinobacteraceae</taxon>
        <taxon>Marinobacter</taxon>
    </lineage>
</organism>
<dbReference type="PANTHER" id="PTHR33406">
    <property type="entry name" value="MEMBRANE PROTEIN MJ1562-RELATED"/>
    <property type="match status" value="1"/>
</dbReference>
<evidence type="ECO:0000256" key="6">
    <source>
        <dbReference type="SAM" id="Phobius"/>
    </source>
</evidence>
<feature type="transmembrane region" description="Helical" evidence="6">
    <location>
        <begin position="318"/>
        <end position="335"/>
    </location>
</feature>
<dbReference type="Pfam" id="PF03176">
    <property type="entry name" value="MMPL"/>
    <property type="match status" value="2"/>
</dbReference>
<keyword evidence="2" id="KW-1003">Cell membrane</keyword>
<dbReference type="RefSeq" id="WP_316972402.1">
    <property type="nucleotide sequence ID" value="NZ_JAWIIJ010000001.1"/>
</dbReference>
<proteinExistence type="predicted"/>
<feature type="transmembrane region" description="Helical" evidence="6">
    <location>
        <begin position="688"/>
        <end position="706"/>
    </location>
</feature>
<evidence type="ECO:0000313" key="8">
    <source>
        <dbReference type="EMBL" id="MDV2077440.1"/>
    </source>
</evidence>
<name>A0ABU3VT50_9GAMM</name>
<feature type="transmembrane region" description="Helical" evidence="6">
    <location>
        <begin position="364"/>
        <end position="383"/>
    </location>
</feature>
<keyword evidence="3 6" id="KW-0812">Transmembrane</keyword>
<dbReference type="InterPro" id="IPR000731">
    <property type="entry name" value="SSD"/>
</dbReference>
<dbReference type="InterPro" id="IPR004869">
    <property type="entry name" value="MMPL_dom"/>
</dbReference>
<sequence length="849" mass="93683">MTKLRTLYDRLILAHPVVVLVLFALVLGLMSLNLHQFRLDASAESLVLENDRSLAQYRTVNQRFTTSDDFLIVTYSPHEPLFTDAGLARLAGLRDELAAVAAVGSTNSILNVPLLHSPKLSLDTVDEEILTIDGDQVPPQQARDALLSNPLYPNLLLSTDGGTTAIQVNLPTPSAFFELLEKRKQLRAKAEANPADANAQENLAQVEAEFLALTEELDARRDATIDEVRQILERHGDDAVIHLGGVPMIVADMIRFIQNDLSTFGIGVLLFLVLTLAIIFRQWRWVLVPLLCCSFTVWLVVGYLGWAEWPVTVISSNFVSLLLIMTLSLTIHLIVRYREYQHDEPDAPPATILSRTVSAMVKPCAYMALTTIVAFGSLTYSGIRPVIDFGWMMTLGLAVAFVVAFLIFPALLRLLPPPVDQRVRSNRRPFTDHFASLTEHQGPAILVGSVVLAVLCAIGVSRLTVENSFIDYFKSSTEIHQGMITIDNRLGGTTPLDVIITDDPPPAGAATSDTAAADDPFAAGDPFAEDDPFASDCDPFVEDCEAAESYRDTWYTYRKMSQLAKVHEYLDSLPETGKVLSIDTTLDLLAQVNGGKPLDALQLAFVPAAVPDDLKGILLTPYISEEHDQARFSIRLLETSPELRRQELLDRIRQHLTEELGYRDDQVLFTGMTVMYNNMLQSLFDSQIKTLGVVFLAICAMFLLLFRSLKLALIGIAPNLLAAGSVLGLMGWLGIPLDMMTITVAAITVGIAVDDTIHYIHRFKVEFEKDRDYLATMHRCHSSIGRAMSYTSITIIAGFSILVLSNFIPTIYFGLFTGFAMLMALLGALTLLPRLILLFQPFGRPGTAD</sequence>
<dbReference type="SUPFAM" id="SSF82866">
    <property type="entry name" value="Multidrug efflux transporter AcrB transmembrane domain"/>
    <property type="match status" value="2"/>
</dbReference>
<feature type="transmembrane region" description="Helical" evidence="6">
    <location>
        <begin position="787"/>
        <end position="805"/>
    </location>
</feature>
<feature type="transmembrane region" description="Helical" evidence="6">
    <location>
        <begin position="287"/>
        <end position="306"/>
    </location>
</feature>
<feature type="transmembrane region" description="Helical" evidence="6">
    <location>
        <begin position="739"/>
        <end position="761"/>
    </location>
</feature>
<keyword evidence="9" id="KW-1185">Reference proteome</keyword>
<evidence type="ECO:0000256" key="2">
    <source>
        <dbReference type="ARBA" id="ARBA00022475"/>
    </source>
</evidence>
<accession>A0ABU3VT50</accession>
<dbReference type="Proteomes" id="UP001269819">
    <property type="component" value="Unassembled WGS sequence"/>
</dbReference>
<gene>
    <name evidence="8" type="ORF">RYS15_02040</name>
</gene>
<keyword evidence="4 6" id="KW-1133">Transmembrane helix</keyword>
<dbReference type="PANTHER" id="PTHR33406:SF12">
    <property type="entry name" value="BLR2997 PROTEIN"/>
    <property type="match status" value="1"/>
</dbReference>
<dbReference type="EMBL" id="JAWIIJ010000001">
    <property type="protein sequence ID" value="MDV2077440.1"/>
    <property type="molecule type" value="Genomic_DNA"/>
</dbReference>
<dbReference type="Gene3D" id="1.20.1640.10">
    <property type="entry name" value="Multidrug efflux transporter AcrB transmembrane domain"/>
    <property type="match status" value="2"/>
</dbReference>
<evidence type="ECO:0000313" key="9">
    <source>
        <dbReference type="Proteomes" id="UP001269819"/>
    </source>
</evidence>
<reference evidence="8 9" key="1">
    <citation type="submission" date="2023-10" db="EMBL/GenBank/DDBJ databases">
        <title>Characteristics and mechanism of a salt-tolerant marine origin heterotrophic nitrifying- aerobic denitrifying bacteria Marinobacter xestospongiae HN1.</title>
        <authorList>
            <person name="Qi R."/>
        </authorList>
    </citation>
    <scope>NUCLEOTIDE SEQUENCE [LARGE SCALE GENOMIC DNA]</scope>
    <source>
        <strain evidence="8 9">HN1</strain>
    </source>
</reference>
<evidence type="ECO:0000256" key="1">
    <source>
        <dbReference type="ARBA" id="ARBA00004651"/>
    </source>
</evidence>
<feature type="transmembrane region" description="Helical" evidence="6">
    <location>
        <begin position="263"/>
        <end position="280"/>
    </location>
</feature>
<feature type="transmembrane region" description="Helical" evidence="6">
    <location>
        <begin position="811"/>
        <end position="832"/>
    </location>
</feature>
<comment type="caution">
    <text evidence="8">The sequence shown here is derived from an EMBL/GenBank/DDBJ whole genome shotgun (WGS) entry which is preliminary data.</text>
</comment>
<feature type="transmembrane region" description="Helical" evidence="6">
    <location>
        <begin position="12"/>
        <end position="32"/>
    </location>
</feature>
<dbReference type="PROSITE" id="PS50156">
    <property type="entry name" value="SSD"/>
    <property type="match status" value="1"/>
</dbReference>
<comment type="subcellular location">
    <subcellularLocation>
        <location evidence="1">Cell membrane</location>
        <topology evidence="1">Multi-pass membrane protein</topology>
    </subcellularLocation>
</comment>
<feature type="transmembrane region" description="Helical" evidence="6">
    <location>
        <begin position="444"/>
        <end position="465"/>
    </location>
</feature>
<evidence type="ECO:0000256" key="4">
    <source>
        <dbReference type="ARBA" id="ARBA00022989"/>
    </source>
</evidence>
<feature type="transmembrane region" description="Helical" evidence="6">
    <location>
        <begin position="389"/>
        <end position="415"/>
    </location>
</feature>
<evidence type="ECO:0000256" key="3">
    <source>
        <dbReference type="ARBA" id="ARBA00022692"/>
    </source>
</evidence>
<keyword evidence="5 6" id="KW-0472">Membrane</keyword>